<organism evidence="3 4">
    <name type="scientific">Albibacterium bauzanense</name>
    <dbReference type="NCBI Taxonomy" id="653929"/>
    <lineage>
        <taxon>Bacteria</taxon>
        <taxon>Pseudomonadati</taxon>
        <taxon>Bacteroidota</taxon>
        <taxon>Sphingobacteriia</taxon>
        <taxon>Sphingobacteriales</taxon>
        <taxon>Sphingobacteriaceae</taxon>
        <taxon>Albibacterium</taxon>
    </lineage>
</organism>
<protein>
    <submittedName>
        <fullName evidence="3">Cellulose synthase/poly-beta-1,6-N-acetylglucosamine synthase-like glycosyltransferase</fullName>
    </submittedName>
</protein>
<keyword evidence="1" id="KW-1133">Transmembrane helix</keyword>
<dbReference type="InterPro" id="IPR050834">
    <property type="entry name" value="Glycosyltransf_2"/>
</dbReference>
<dbReference type="Proteomes" id="UP000294616">
    <property type="component" value="Unassembled WGS sequence"/>
</dbReference>
<gene>
    <name evidence="3" type="ORF">C8N28_0947</name>
</gene>
<feature type="domain" description="Glycosyltransferase 2-like" evidence="2">
    <location>
        <begin position="49"/>
        <end position="214"/>
    </location>
</feature>
<keyword evidence="4" id="KW-1185">Reference proteome</keyword>
<evidence type="ECO:0000313" key="4">
    <source>
        <dbReference type="Proteomes" id="UP000294616"/>
    </source>
</evidence>
<reference evidence="3 4" key="1">
    <citation type="submission" date="2019-03" db="EMBL/GenBank/DDBJ databases">
        <title>Genomic Encyclopedia of Archaeal and Bacterial Type Strains, Phase II (KMG-II): from individual species to whole genera.</title>
        <authorList>
            <person name="Goeker M."/>
        </authorList>
    </citation>
    <scope>NUCLEOTIDE SEQUENCE [LARGE SCALE GENOMIC DNA]</scope>
    <source>
        <strain evidence="3 4">DSM 22554</strain>
    </source>
</reference>
<dbReference type="PANTHER" id="PTHR43685">
    <property type="entry name" value="GLYCOSYLTRANSFERASE"/>
    <property type="match status" value="1"/>
</dbReference>
<accession>A0A4R1M1S9</accession>
<dbReference type="Gene3D" id="3.90.550.10">
    <property type="entry name" value="Spore Coat Polysaccharide Biosynthesis Protein SpsA, Chain A"/>
    <property type="match status" value="1"/>
</dbReference>
<keyword evidence="1" id="KW-0472">Membrane</keyword>
<feature type="transmembrane region" description="Helical" evidence="1">
    <location>
        <begin position="6"/>
        <end position="28"/>
    </location>
</feature>
<evidence type="ECO:0000256" key="1">
    <source>
        <dbReference type="SAM" id="Phobius"/>
    </source>
</evidence>
<evidence type="ECO:0000259" key="2">
    <source>
        <dbReference type="Pfam" id="PF00535"/>
    </source>
</evidence>
<dbReference type="AlphaFoldDB" id="A0A4R1M1S9"/>
<dbReference type="RefSeq" id="WP_246012748.1">
    <property type="nucleotide sequence ID" value="NZ_SMGO01000001.1"/>
</dbReference>
<dbReference type="SUPFAM" id="SSF53448">
    <property type="entry name" value="Nucleotide-diphospho-sugar transferases"/>
    <property type="match status" value="1"/>
</dbReference>
<dbReference type="Pfam" id="PF00535">
    <property type="entry name" value="Glycos_transf_2"/>
    <property type="match status" value="1"/>
</dbReference>
<sequence length="374" mass="43399">MDSYFIYIPLAVAGLAWIIQFWFLVAVYRKLAVYKTKDLPEDALFPPLSVVICAKNEEENLKQNLESILNQDYPDFEVVLVNDCSSDDSEWVLKDLSKRYPHLNVVTLKEDARFKHGKKFAVTIGIKGAKNQLMVFTDADCKPQSDQWLKHMGNSFSKNKEIVLGYSPYNKLPGFLNKFIRFETFHTAISYLSYALKRNAYMGVGRNMAYSEDLFFKGKGFASHMHILSGDDDLFVNQNATKKNTTICIHPDAQVWSEPKISYSSYSLQKARHHGASKAYKGKHKWMLSMQISSAVVFYIFLIAGMFLYPEYRLYLAAGYFVRLIVQMLIYRSAMKKLQVLDLLLFTPLLDIFFYFYTAFNGFFSLFKREVRWK</sequence>
<comment type="caution">
    <text evidence="3">The sequence shown here is derived from an EMBL/GenBank/DDBJ whole genome shotgun (WGS) entry which is preliminary data.</text>
</comment>
<dbReference type="InterPro" id="IPR029044">
    <property type="entry name" value="Nucleotide-diphossugar_trans"/>
</dbReference>
<evidence type="ECO:0000313" key="3">
    <source>
        <dbReference type="EMBL" id="TCK85635.1"/>
    </source>
</evidence>
<proteinExistence type="predicted"/>
<dbReference type="EMBL" id="SMGO01000001">
    <property type="protein sequence ID" value="TCK85635.1"/>
    <property type="molecule type" value="Genomic_DNA"/>
</dbReference>
<feature type="transmembrane region" description="Helical" evidence="1">
    <location>
        <begin position="343"/>
        <end position="367"/>
    </location>
</feature>
<dbReference type="InterPro" id="IPR001173">
    <property type="entry name" value="Glyco_trans_2-like"/>
</dbReference>
<keyword evidence="1" id="KW-0812">Transmembrane</keyword>
<dbReference type="GO" id="GO:0016740">
    <property type="term" value="F:transferase activity"/>
    <property type="evidence" value="ECO:0007669"/>
    <property type="project" value="UniProtKB-KW"/>
</dbReference>
<name>A0A4R1M1S9_9SPHI</name>
<dbReference type="PANTHER" id="PTHR43685:SF2">
    <property type="entry name" value="GLYCOSYLTRANSFERASE 2-LIKE DOMAIN-CONTAINING PROTEIN"/>
    <property type="match status" value="1"/>
</dbReference>
<keyword evidence="3" id="KW-0808">Transferase</keyword>
<feature type="transmembrane region" description="Helical" evidence="1">
    <location>
        <begin position="286"/>
        <end position="308"/>
    </location>
</feature>